<evidence type="ECO:0000256" key="4">
    <source>
        <dbReference type="ARBA" id="ARBA00022448"/>
    </source>
</evidence>
<evidence type="ECO:0000256" key="7">
    <source>
        <dbReference type="ARBA" id="ARBA00022795"/>
    </source>
</evidence>
<feature type="coiled-coil region" evidence="14">
    <location>
        <begin position="171"/>
        <end position="202"/>
    </location>
</feature>
<feature type="region of interest" description="Disordered" evidence="15">
    <location>
        <begin position="64"/>
        <end position="91"/>
    </location>
</feature>
<dbReference type="SUPFAM" id="SSF52540">
    <property type="entry name" value="P-loop containing nucleoside triphosphate hydrolases"/>
    <property type="match status" value="1"/>
</dbReference>
<accession>A0A0H3P9N0</accession>
<dbReference type="GO" id="GO:0005525">
    <property type="term" value="F:GTP binding"/>
    <property type="evidence" value="ECO:0007669"/>
    <property type="project" value="UniProtKB-UniRule"/>
</dbReference>
<dbReference type="InterPro" id="IPR003593">
    <property type="entry name" value="AAA+_ATPase"/>
</dbReference>
<dbReference type="CDD" id="cd17873">
    <property type="entry name" value="FlhF"/>
    <property type="match status" value="1"/>
</dbReference>
<dbReference type="NCBIfam" id="TIGR03499">
    <property type="entry name" value="FlhF"/>
    <property type="match status" value="1"/>
</dbReference>
<name>A0A0H3P9N0_CAMJJ</name>
<dbReference type="HOGENOM" id="CLU_009301_11_3_7"/>
<keyword evidence="18" id="KW-0969">Cilium</keyword>
<keyword evidence="5" id="KW-1003">Cell membrane</keyword>
<dbReference type="Gene3D" id="3.40.50.300">
    <property type="entry name" value="P-loop containing nucleotide triphosphate hydrolases"/>
    <property type="match status" value="1"/>
</dbReference>
<keyword evidence="8" id="KW-0653">Protein transport</keyword>
<feature type="compositionally biased region" description="Low complexity" evidence="15">
    <location>
        <begin position="67"/>
        <end position="83"/>
    </location>
</feature>
<comment type="similarity">
    <text evidence="2">Belongs to the GTP-binding SRP family.</text>
</comment>
<keyword evidence="7" id="KW-1005">Bacterial flagellum biogenesis</keyword>
<dbReference type="EMBL" id="CP000538">
    <property type="protein sequence ID" value="EAQ72000.1"/>
    <property type="molecule type" value="Genomic_DNA"/>
</dbReference>
<feature type="domain" description="AAA+ ATPase" evidence="16">
    <location>
        <begin position="281"/>
        <end position="438"/>
    </location>
</feature>
<keyword evidence="18" id="KW-0966">Cell projection</keyword>
<reference evidence="19" key="1">
    <citation type="submission" date="2006-12" db="EMBL/GenBank/DDBJ databases">
        <authorList>
            <person name="Fouts D.E."/>
            <person name="Nelson K.E."/>
            <person name="Sebastian Y."/>
        </authorList>
    </citation>
    <scope>NUCLEOTIDE SEQUENCE [LARGE SCALE GENOMIC DNA]</scope>
    <source>
        <strain evidence="19">81-176</strain>
    </source>
</reference>
<keyword evidence="14" id="KW-0175">Coiled coil</keyword>
<feature type="domain" description="SRP54-type proteins GTP-binding" evidence="17">
    <location>
        <begin position="282"/>
        <end position="475"/>
    </location>
</feature>
<dbReference type="GO" id="GO:0015031">
    <property type="term" value="P:protein transport"/>
    <property type="evidence" value="ECO:0007669"/>
    <property type="project" value="UniProtKB-KW"/>
</dbReference>
<evidence type="ECO:0000256" key="1">
    <source>
        <dbReference type="ARBA" id="ARBA00004413"/>
    </source>
</evidence>
<dbReference type="GO" id="GO:0003924">
    <property type="term" value="F:GTPase activity"/>
    <property type="evidence" value="ECO:0007669"/>
    <property type="project" value="UniProtKB-UniRule"/>
</dbReference>
<evidence type="ECO:0000256" key="6">
    <source>
        <dbReference type="ARBA" id="ARBA00022741"/>
    </source>
</evidence>
<evidence type="ECO:0000256" key="10">
    <source>
        <dbReference type="ARBA" id="ARBA00023136"/>
    </source>
</evidence>
<evidence type="ECO:0000256" key="15">
    <source>
        <dbReference type="SAM" id="MobiDB-lite"/>
    </source>
</evidence>
<dbReference type="AlphaFoldDB" id="A0A0H3P9N0"/>
<dbReference type="FunFam" id="3.40.50.300:FF:000695">
    <property type="entry name" value="Flagellar biosynthesis regulator FlhF"/>
    <property type="match status" value="1"/>
</dbReference>
<comment type="subcellular location">
    <subcellularLocation>
        <location evidence="1">Cell membrane</location>
        <topology evidence="1">Peripheral membrane protein</topology>
        <orientation evidence="1">Cytoplasmic side</orientation>
    </subcellularLocation>
</comment>
<dbReference type="SMART" id="SM00382">
    <property type="entry name" value="AAA"/>
    <property type="match status" value="1"/>
</dbReference>
<dbReference type="SMR" id="A0A0H3P9N0"/>
<evidence type="ECO:0000256" key="5">
    <source>
        <dbReference type="ARBA" id="ARBA00022475"/>
    </source>
</evidence>
<evidence type="ECO:0000259" key="16">
    <source>
        <dbReference type="SMART" id="SM00382"/>
    </source>
</evidence>
<keyword evidence="4" id="KW-0813">Transport</keyword>
<dbReference type="PANTHER" id="PTHR43134">
    <property type="entry name" value="SIGNAL RECOGNITION PARTICLE RECEPTOR SUBUNIT ALPHA"/>
    <property type="match status" value="1"/>
</dbReference>
<dbReference type="GO" id="GO:0006614">
    <property type="term" value="P:SRP-dependent cotranslational protein targeting to membrane"/>
    <property type="evidence" value="ECO:0007669"/>
    <property type="project" value="UniProtKB-UniRule"/>
</dbReference>
<keyword evidence="6" id="KW-0547">Nucleotide-binding</keyword>
<dbReference type="KEGG" id="cjj:CJJ81176_0102"/>
<evidence type="ECO:0000256" key="12">
    <source>
        <dbReference type="ARBA" id="ARBA00025337"/>
    </source>
</evidence>
<keyword evidence="9" id="KW-0342">GTP-binding</keyword>
<evidence type="ECO:0000256" key="14">
    <source>
        <dbReference type="SAM" id="Coils"/>
    </source>
</evidence>
<evidence type="ECO:0000256" key="11">
    <source>
        <dbReference type="ARBA" id="ARBA00023225"/>
    </source>
</evidence>
<dbReference type="InterPro" id="IPR027417">
    <property type="entry name" value="P-loop_NTPase"/>
</dbReference>
<dbReference type="InterPro" id="IPR047040">
    <property type="entry name" value="FlhF__GTPase_dom"/>
</dbReference>
<sequence>MGQLIHTFTVEDTEQIIPKVKEDYGNKALIITNKQIRPKTLNRSALYEVMVAIEESDYEEHLKKQGKSLPAKKSSPKPSSTSLAEEKIRSQIPQEDEDVVLDFSNTRLNTNLNTVKNNDLTKKTYQDFPQNKINPHQNKTLGFDDFKEKLSEVSNEISKVTNTPLENYTPNPNYNKKIENFEKQFEKQINKLNDKIDLLADMMWDDKAEARKNLMIPPEFASIYKQAKESGMLENHLEAIMKATIENMPAAMKTNKDAVQRYFHSLLRNILPCRVESDIKKQKIMMLVGPTGVGKTTTLAKLAFRYAYGDKRYKTGIITLDTYRIGAVEQLFQYAKMMKLPIIDSIEPKDLDEAIKSLNNCEVILVDTIGNSQYDQSKLAKTKEFLMHSNAEIDVNLVVSANTKHEDLMEIYKNFSFLNIDTLIITKFDETKVFGNIFSLVYETNIPLSFFSIGQEVPDDLEVANSDFLVHCILEGFNKGKNNE</sequence>
<dbReference type="GO" id="GO:0005886">
    <property type="term" value="C:plasma membrane"/>
    <property type="evidence" value="ECO:0007669"/>
    <property type="project" value="UniProtKB-SubCell"/>
</dbReference>
<evidence type="ECO:0000256" key="2">
    <source>
        <dbReference type="ARBA" id="ARBA00008531"/>
    </source>
</evidence>
<evidence type="ECO:0000313" key="18">
    <source>
        <dbReference type="EMBL" id="EAQ72000.1"/>
    </source>
</evidence>
<dbReference type="GO" id="GO:0005047">
    <property type="term" value="F:signal recognition particle binding"/>
    <property type="evidence" value="ECO:0007669"/>
    <property type="project" value="TreeGrafter"/>
</dbReference>
<dbReference type="SMART" id="SM00962">
    <property type="entry name" value="SRP54"/>
    <property type="match status" value="1"/>
</dbReference>
<proteinExistence type="inferred from homology"/>
<keyword evidence="11" id="KW-1006">Bacterial flagellum protein export</keyword>
<dbReference type="InterPro" id="IPR020006">
    <property type="entry name" value="FlhF"/>
</dbReference>
<protein>
    <recommendedName>
        <fullName evidence="3 13">Flagellar biosynthesis protein FlhF</fullName>
    </recommendedName>
</protein>
<evidence type="ECO:0000313" key="19">
    <source>
        <dbReference type="Proteomes" id="UP000000646"/>
    </source>
</evidence>
<organism evidence="18 19">
    <name type="scientific">Campylobacter jejuni subsp. jejuni serotype O:23/36 (strain 81-176)</name>
    <dbReference type="NCBI Taxonomy" id="354242"/>
    <lineage>
        <taxon>Bacteria</taxon>
        <taxon>Pseudomonadati</taxon>
        <taxon>Campylobacterota</taxon>
        <taxon>Epsilonproteobacteria</taxon>
        <taxon>Campylobacterales</taxon>
        <taxon>Campylobacteraceae</taxon>
        <taxon>Campylobacter</taxon>
    </lineage>
</organism>
<keyword evidence="10" id="KW-0472">Membrane</keyword>
<comment type="function">
    <text evidence="12">Necessary for flagellar biosynthesis. May be involved in translocation of the flagellum.</text>
</comment>
<evidence type="ECO:0000259" key="17">
    <source>
        <dbReference type="SMART" id="SM00962"/>
    </source>
</evidence>
<keyword evidence="18" id="KW-0282">Flagellum</keyword>
<dbReference type="eggNOG" id="COG1419">
    <property type="taxonomic scope" value="Bacteria"/>
</dbReference>
<dbReference type="GO" id="GO:0044781">
    <property type="term" value="P:bacterial-type flagellum organization"/>
    <property type="evidence" value="ECO:0007669"/>
    <property type="project" value="UniProtKB-UniRule"/>
</dbReference>
<evidence type="ECO:0000256" key="13">
    <source>
        <dbReference type="NCBIfam" id="TIGR03499"/>
    </source>
</evidence>
<dbReference type="InterPro" id="IPR000897">
    <property type="entry name" value="SRP54_GTPase_dom"/>
</dbReference>
<dbReference type="Pfam" id="PF00448">
    <property type="entry name" value="SRP54"/>
    <property type="match status" value="1"/>
</dbReference>
<dbReference type="Proteomes" id="UP000000646">
    <property type="component" value="Chromosome"/>
</dbReference>
<evidence type="ECO:0000256" key="8">
    <source>
        <dbReference type="ARBA" id="ARBA00022927"/>
    </source>
</evidence>
<evidence type="ECO:0000256" key="9">
    <source>
        <dbReference type="ARBA" id="ARBA00023134"/>
    </source>
</evidence>
<dbReference type="Gene3D" id="1.20.120.1380">
    <property type="entry name" value="Flagellar FlhF biosynthesis protein, N domain"/>
    <property type="match status" value="1"/>
</dbReference>
<evidence type="ECO:0000256" key="3">
    <source>
        <dbReference type="ARBA" id="ARBA00014919"/>
    </source>
</evidence>
<dbReference type="PANTHER" id="PTHR43134:SF3">
    <property type="entry name" value="FLAGELLAR BIOSYNTHESIS PROTEIN FLHF"/>
    <property type="match status" value="1"/>
</dbReference>
<dbReference type="RefSeq" id="WP_002857724.1">
    <property type="nucleotide sequence ID" value="NC_008787.1"/>
</dbReference>
<gene>
    <name evidence="18" type="primary">flhF</name>
    <name evidence="18" type="ordered locus">CJJ81176_0102</name>
</gene>